<dbReference type="Pfam" id="PF07702">
    <property type="entry name" value="UTRA"/>
    <property type="match status" value="1"/>
</dbReference>
<gene>
    <name evidence="6" type="ORF">QO015_001549</name>
</gene>
<evidence type="ECO:0000313" key="6">
    <source>
        <dbReference type="EMBL" id="MDQ0515936.1"/>
    </source>
</evidence>
<dbReference type="InterPro" id="IPR011663">
    <property type="entry name" value="UTRA"/>
</dbReference>
<dbReference type="SMART" id="SM00345">
    <property type="entry name" value="HTH_GNTR"/>
    <property type="match status" value="1"/>
</dbReference>
<sequence>MSQSSDDFMTEAASEADHRAGETDTSPSVAPAGLSRGGGIAAWRQIADELAAEIGAGRLASGTQLPTESQLALRFGVNRHTVRRGLAELAQRGLVRATQGRGTFVEAQPIRYPIGPRTRFSEIVSQAGREAGGRLLAAATLAADARIASSLGLAEGAPVIRLDTLRFADGTPISFGSGYFPLPRFAHLADAYRAEGAITPALAACGVADYRRLETRISARPAAAEEAALLDLAPGRLLLVVDSVNVDESGRRIQYTHAQFSADRTELVVES</sequence>
<dbReference type="NCBIfam" id="TIGR02325">
    <property type="entry name" value="C_P_lyase_phnF"/>
    <property type="match status" value="1"/>
</dbReference>
<reference evidence="6 7" key="1">
    <citation type="submission" date="2023-07" db="EMBL/GenBank/DDBJ databases">
        <title>Genomic Encyclopedia of Type Strains, Phase IV (KMG-IV): sequencing the most valuable type-strain genomes for metagenomic binning, comparative biology and taxonomic classification.</title>
        <authorList>
            <person name="Goeker M."/>
        </authorList>
    </citation>
    <scope>NUCLEOTIDE SEQUENCE [LARGE SCALE GENOMIC DNA]</scope>
    <source>
        <strain evidence="6 7">B1-1</strain>
    </source>
</reference>
<evidence type="ECO:0000256" key="1">
    <source>
        <dbReference type="ARBA" id="ARBA00023015"/>
    </source>
</evidence>
<organism evidence="6 7">
    <name type="scientific">Kaistia geumhonensis</name>
    <dbReference type="NCBI Taxonomy" id="410839"/>
    <lineage>
        <taxon>Bacteria</taxon>
        <taxon>Pseudomonadati</taxon>
        <taxon>Pseudomonadota</taxon>
        <taxon>Alphaproteobacteria</taxon>
        <taxon>Hyphomicrobiales</taxon>
        <taxon>Kaistiaceae</taxon>
        <taxon>Kaistia</taxon>
    </lineage>
</organism>
<dbReference type="InterPro" id="IPR050679">
    <property type="entry name" value="Bact_HTH_transcr_reg"/>
</dbReference>
<evidence type="ECO:0000256" key="3">
    <source>
        <dbReference type="ARBA" id="ARBA00023163"/>
    </source>
</evidence>
<dbReference type="SMART" id="SM00866">
    <property type="entry name" value="UTRA"/>
    <property type="match status" value="1"/>
</dbReference>
<dbReference type="Gene3D" id="1.10.10.10">
    <property type="entry name" value="Winged helix-like DNA-binding domain superfamily/Winged helix DNA-binding domain"/>
    <property type="match status" value="1"/>
</dbReference>
<dbReference type="InterPro" id="IPR036390">
    <property type="entry name" value="WH_DNA-bd_sf"/>
</dbReference>
<dbReference type="InterPro" id="IPR012702">
    <property type="entry name" value="CP_lyase_PhnF"/>
</dbReference>
<dbReference type="SUPFAM" id="SSF46785">
    <property type="entry name" value="Winged helix' DNA-binding domain"/>
    <property type="match status" value="1"/>
</dbReference>
<evidence type="ECO:0000259" key="5">
    <source>
        <dbReference type="PROSITE" id="PS50949"/>
    </source>
</evidence>
<dbReference type="CDD" id="cd07377">
    <property type="entry name" value="WHTH_GntR"/>
    <property type="match status" value="1"/>
</dbReference>
<dbReference type="RefSeq" id="WP_266280254.1">
    <property type="nucleotide sequence ID" value="NZ_JAPKNF010000001.1"/>
</dbReference>
<evidence type="ECO:0000256" key="4">
    <source>
        <dbReference type="SAM" id="MobiDB-lite"/>
    </source>
</evidence>
<dbReference type="InterPro" id="IPR028978">
    <property type="entry name" value="Chorismate_lyase_/UTRA_dom_sf"/>
</dbReference>
<feature type="domain" description="HTH gntR-type" evidence="5">
    <location>
        <begin position="40"/>
        <end position="108"/>
    </location>
</feature>
<dbReference type="Gene3D" id="3.40.1410.10">
    <property type="entry name" value="Chorismate lyase-like"/>
    <property type="match status" value="1"/>
</dbReference>
<dbReference type="PRINTS" id="PR00035">
    <property type="entry name" value="HTHGNTR"/>
</dbReference>
<dbReference type="Proteomes" id="UP001223743">
    <property type="component" value="Unassembled WGS sequence"/>
</dbReference>
<feature type="region of interest" description="Disordered" evidence="4">
    <location>
        <begin position="1"/>
        <end position="34"/>
    </location>
</feature>
<protein>
    <submittedName>
        <fullName evidence="6">GntR family phosphonate transport system transcriptional regulator</fullName>
    </submittedName>
</protein>
<evidence type="ECO:0000256" key="2">
    <source>
        <dbReference type="ARBA" id="ARBA00023125"/>
    </source>
</evidence>
<dbReference type="EMBL" id="JAUSWJ010000001">
    <property type="protein sequence ID" value="MDQ0515936.1"/>
    <property type="molecule type" value="Genomic_DNA"/>
</dbReference>
<keyword evidence="7" id="KW-1185">Reference proteome</keyword>
<name>A0ABU0M4Q6_9HYPH</name>
<dbReference type="Pfam" id="PF00392">
    <property type="entry name" value="GntR"/>
    <property type="match status" value="1"/>
</dbReference>
<dbReference type="InterPro" id="IPR036388">
    <property type="entry name" value="WH-like_DNA-bd_sf"/>
</dbReference>
<dbReference type="InterPro" id="IPR000524">
    <property type="entry name" value="Tscrpt_reg_HTH_GntR"/>
</dbReference>
<evidence type="ECO:0000313" key="7">
    <source>
        <dbReference type="Proteomes" id="UP001223743"/>
    </source>
</evidence>
<comment type="caution">
    <text evidence="6">The sequence shown here is derived from an EMBL/GenBank/DDBJ whole genome shotgun (WGS) entry which is preliminary data.</text>
</comment>
<accession>A0ABU0M4Q6</accession>
<keyword evidence="3" id="KW-0804">Transcription</keyword>
<keyword evidence="1" id="KW-0805">Transcription regulation</keyword>
<dbReference type="SUPFAM" id="SSF64288">
    <property type="entry name" value="Chorismate lyase-like"/>
    <property type="match status" value="1"/>
</dbReference>
<dbReference type="PANTHER" id="PTHR44846">
    <property type="entry name" value="MANNOSYL-D-GLYCERATE TRANSPORT/METABOLISM SYSTEM REPRESSOR MNGR-RELATED"/>
    <property type="match status" value="1"/>
</dbReference>
<dbReference type="PANTHER" id="PTHR44846:SF1">
    <property type="entry name" value="MANNOSYL-D-GLYCERATE TRANSPORT_METABOLISM SYSTEM REPRESSOR MNGR-RELATED"/>
    <property type="match status" value="1"/>
</dbReference>
<keyword evidence="2" id="KW-0238">DNA-binding</keyword>
<dbReference type="PROSITE" id="PS50949">
    <property type="entry name" value="HTH_GNTR"/>
    <property type="match status" value="1"/>
</dbReference>
<proteinExistence type="predicted"/>